<comment type="catalytic activity">
    <reaction evidence="1">
        <text>S-ubiquitinyl-[E2 ubiquitin-conjugating enzyme]-L-cysteine + [acceptor protein]-L-lysine = [E2 ubiquitin-conjugating enzyme]-L-cysteine + N(6)-ubiquitinyl-[acceptor protein]-L-lysine.</text>
        <dbReference type="EC" id="2.3.2.27"/>
    </reaction>
</comment>
<dbReference type="PROSITE" id="PS50089">
    <property type="entry name" value="ZF_RING_2"/>
    <property type="match status" value="1"/>
</dbReference>
<evidence type="ECO:0000256" key="5">
    <source>
        <dbReference type="ARBA" id="ARBA00022679"/>
    </source>
</evidence>
<dbReference type="Pfam" id="PF13639">
    <property type="entry name" value="zf-RING_2"/>
    <property type="match status" value="1"/>
</dbReference>
<organism evidence="18 19">
    <name type="scientific">Riccia fluitans</name>
    <dbReference type="NCBI Taxonomy" id="41844"/>
    <lineage>
        <taxon>Eukaryota</taxon>
        <taxon>Viridiplantae</taxon>
        <taxon>Streptophyta</taxon>
        <taxon>Embryophyta</taxon>
        <taxon>Marchantiophyta</taxon>
        <taxon>Marchantiopsida</taxon>
        <taxon>Marchantiidae</taxon>
        <taxon>Marchantiales</taxon>
        <taxon>Ricciaceae</taxon>
        <taxon>Riccia</taxon>
    </lineage>
</organism>
<feature type="region of interest" description="Disordered" evidence="15">
    <location>
        <begin position="82"/>
        <end position="103"/>
    </location>
</feature>
<feature type="compositionally biased region" description="Polar residues" evidence="15">
    <location>
        <begin position="554"/>
        <end position="563"/>
    </location>
</feature>
<evidence type="ECO:0000256" key="7">
    <source>
        <dbReference type="ARBA" id="ARBA00022723"/>
    </source>
</evidence>
<keyword evidence="8 14" id="KW-0863">Zinc-finger</keyword>
<accession>A0ABD1ZRK7</accession>
<feature type="compositionally biased region" description="Low complexity" evidence="15">
    <location>
        <begin position="666"/>
        <end position="682"/>
    </location>
</feature>
<dbReference type="AlphaFoldDB" id="A0ABD1ZRK7"/>
<feature type="compositionally biased region" description="Polar residues" evidence="15">
    <location>
        <begin position="455"/>
        <end position="467"/>
    </location>
</feature>
<keyword evidence="6 16" id="KW-0812">Transmembrane</keyword>
<comment type="pathway">
    <text evidence="3">Protein modification; protein ubiquitination.</text>
</comment>
<evidence type="ECO:0000313" key="18">
    <source>
        <dbReference type="EMBL" id="KAL2653677.1"/>
    </source>
</evidence>
<dbReference type="GO" id="GO:0016020">
    <property type="term" value="C:membrane"/>
    <property type="evidence" value="ECO:0007669"/>
    <property type="project" value="UniProtKB-SubCell"/>
</dbReference>
<evidence type="ECO:0000256" key="12">
    <source>
        <dbReference type="ARBA" id="ARBA00023136"/>
    </source>
</evidence>
<dbReference type="EMBL" id="JBHFFA010000001">
    <property type="protein sequence ID" value="KAL2653677.1"/>
    <property type="molecule type" value="Genomic_DNA"/>
</dbReference>
<dbReference type="InterPro" id="IPR013083">
    <property type="entry name" value="Znf_RING/FYVE/PHD"/>
</dbReference>
<evidence type="ECO:0000259" key="17">
    <source>
        <dbReference type="PROSITE" id="PS50089"/>
    </source>
</evidence>
<gene>
    <name evidence="18" type="ORF">R1flu_021805</name>
</gene>
<feature type="domain" description="RING-type" evidence="17">
    <location>
        <begin position="132"/>
        <end position="174"/>
    </location>
</feature>
<evidence type="ECO:0000256" key="10">
    <source>
        <dbReference type="ARBA" id="ARBA00022833"/>
    </source>
</evidence>
<keyword evidence="19" id="KW-1185">Reference proteome</keyword>
<dbReference type="SMART" id="SM00184">
    <property type="entry name" value="RING"/>
    <property type="match status" value="1"/>
</dbReference>
<keyword evidence="11 16" id="KW-1133">Transmembrane helix</keyword>
<feature type="region of interest" description="Disordered" evidence="15">
    <location>
        <begin position="624"/>
        <end position="682"/>
    </location>
</feature>
<reference evidence="18 19" key="1">
    <citation type="submission" date="2024-09" db="EMBL/GenBank/DDBJ databases">
        <title>Chromosome-scale assembly of Riccia fluitans.</title>
        <authorList>
            <person name="Paukszto L."/>
            <person name="Sawicki J."/>
            <person name="Karawczyk K."/>
            <person name="Piernik-Szablinska J."/>
            <person name="Szczecinska M."/>
            <person name="Mazdziarz M."/>
        </authorList>
    </citation>
    <scope>NUCLEOTIDE SEQUENCE [LARGE SCALE GENOMIC DNA]</scope>
    <source>
        <strain evidence="18">Rf_01</strain>
        <tissue evidence="18">Aerial parts of the thallus</tissue>
    </source>
</reference>
<dbReference type="InterPro" id="IPR001841">
    <property type="entry name" value="Znf_RING"/>
</dbReference>
<evidence type="ECO:0000313" key="19">
    <source>
        <dbReference type="Proteomes" id="UP001605036"/>
    </source>
</evidence>
<evidence type="ECO:0000256" key="14">
    <source>
        <dbReference type="PROSITE-ProRule" id="PRU00175"/>
    </source>
</evidence>
<dbReference type="GO" id="GO:0008270">
    <property type="term" value="F:zinc ion binding"/>
    <property type="evidence" value="ECO:0007669"/>
    <property type="project" value="UniProtKB-KW"/>
</dbReference>
<dbReference type="Proteomes" id="UP001605036">
    <property type="component" value="Unassembled WGS sequence"/>
</dbReference>
<feature type="compositionally biased region" description="Polar residues" evidence="15">
    <location>
        <begin position="85"/>
        <end position="99"/>
    </location>
</feature>
<proteinExistence type="inferred from homology"/>
<sequence length="697" mass="75304">MGGSRILGEVVAEMSQTFNVLATGTNNGTGTAPPDPYTANDITARFNPSMAIIIIVLISAFLFMGFFSIYVRRCTTAGADHAAANGQQNNRPANSNENRPGQGLDRAVVETLPLVGYSLVKGLKGGKDLSECAVCLSEFEEDEVLRLLPKCGHLFHPECIDMWFFSHSTCPLCRSSLIPPPNDKDANVPPDIFGNWGQVDSHGNVSDNVAITIHDGPPVPPNGSILELLSRENADRLLTESLRRDGAVERMDAGLARREEDVGGDRAIELRVLNRALSRNSTSFRKAVRGIEVTERIGAVAASASESARFHPSTVAGAVNGAGASYVDKRGRNTRSVGSSQSFNLMMLRRSSSMGSSGRYIRQLFGNNYADHFSPETAGEQLRIDRAKLLGEHRLPAKGSAKIRRGKSEDELNNLFFNELQNLSYADDNSHQGSSVPRSGELWDNVDLENNVNRANPHEQSSVNSELSIDKSGELVPGGRTGEARVKLQLEASGPLYVRRKGGNNGSSSIVTPAGTADNGTRSDRWNFSIRRTFSLRRTFSDSRNPLDGVGALQTENSSSGTKWWQIGSSTSSSSSSSRPKKSSPWAAAMKDRRHSADHTGSTPFSNPSPGSIFSPYALSLPSPGVNHRSSFQSSNLPSPAVTASTISSHLPSPVMSQTHPDRSQEQSQRQQPQVVQAAADSQVQNHYHEVVAVNLE</sequence>
<feature type="region of interest" description="Disordered" evidence="15">
    <location>
        <begin position="541"/>
        <end position="609"/>
    </location>
</feature>
<evidence type="ECO:0000256" key="13">
    <source>
        <dbReference type="ARBA" id="ARBA00024209"/>
    </source>
</evidence>
<keyword evidence="5" id="KW-0808">Transferase</keyword>
<dbReference type="SUPFAM" id="SSF57850">
    <property type="entry name" value="RING/U-box"/>
    <property type="match status" value="1"/>
</dbReference>
<evidence type="ECO:0000256" key="6">
    <source>
        <dbReference type="ARBA" id="ARBA00022692"/>
    </source>
</evidence>
<evidence type="ECO:0000256" key="2">
    <source>
        <dbReference type="ARBA" id="ARBA00004167"/>
    </source>
</evidence>
<comment type="subcellular location">
    <subcellularLocation>
        <location evidence="2">Membrane</location>
        <topology evidence="2">Single-pass membrane protein</topology>
    </subcellularLocation>
</comment>
<keyword evidence="10" id="KW-0862">Zinc</keyword>
<protein>
    <recommendedName>
        <fullName evidence="4">RING-type E3 ubiquitin transferase</fullName>
        <ecNumber evidence="4">2.3.2.27</ecNumber>
    </recommendedName>
</protein>
<comment type="similarity">
    <text evidence="13">Belongs to the RING-type zinc finger family. ATL subfamily.</text>
</comment>
<feature type="transmembrane region" description="Helical" evidence="16">
    <location>
        <begin position="50"/>
        <end position="71"/>
    </location>
</feature>
<name>A0ABD1ZRK7_9MARC</name>
<comment type="caution">
    <text evidence="18">The sequence shown here is derived from an EMBL/GenBank/DDBJ whole genome shotgun (WGS) entry which is preliminary data.</text>
</comment>
<evidence type="ECO:0000256" key="4">
    <source>
        <dbReference type="ARBA" id="ARBA00012483"/>
    </source>
</evidence>
<feature type="compositionally biased region" description="Polar residues" evidence="15">
    <location>
        <begin position="628"/>
        <end position="659"/>
    </location>
</feature>
<keyword evidence="7" id="KW-0479">Metal-binding</keyword>
<keyword evidence="9" id="KW-0833">Ubl conjugation pathway</keyword>
<evidence type="ECO:0000256" key="1">
    <source>
        <dbReference type="ARBA" id="ARBA00000900"/>
    </source>
</evidence>
<dbReference type="FunFam" id="3.30.40.10:FF:000187">
    <property type="entry name" value="E3 ubiquitin-protein ligase ATL6"/>
    <property type="match status" value="1"/>
</dbReference>
<evidence type="ECO:0000256" key="8">
    <source>
        <dbReference type="ARBA" id="ARBA00022771"/>
    </source>
</evidence>
<feature type="region of interest" description="Disordered" evidence="15">
    <location>
        <begin position="455"/>
        <end position="478"/>
    </location>
</feature>
<feature type="compositionally biased region" description="Polar residues" evidence="15">
    <location>
        <begin position="599"/>
        <end position="609"/>
    </location>
</feature>
<feature type="region of interest" description="Disordered" evidence="15">
    <location>
        <begin position="498"/>
        <end position="524"/>
    </location>
</feature>
<evidence type="ECO:0000256" key="16">
    <source>
        <dbReference type="SAM" id="Phobius"/>
    </source>
</evidence>
<evidence type="ECO:0000256" key="3">
    <source>
        <dbReference type="ARBA" id="ARBA00004906"/>
    </source>
</evidence>
<evidence type="ECO:0000256" key="15">
    <source>
        <dbReference type="SAM" id="MobiDB-lite"/>
    </source>
</evidence>
<dbReference type="CDD" id="cd16461">
    <property type="entry name" value="RING-H2_EL5-like"/>
    <property type="match status" value="1"/>
</dbReference>
<dbReference type="GO" id="GO:0061630">
    <property type="term" value="F:ubiquitin protein ligase activity"/>
    <property type="evidence" value="ECO:0007669"/>
    <property type="project" value="UniProtKB-EC"/>
</dbReference>
<evidence type="ECO:0000256" key="9">
    <source>
        <dbReference type="ARBA" id="ARBA00022786"/>
    </source>
</evidence>
<dbReference type="EC" id="2.3.2.27" evidence="4"/>
<keyword evidence="12 16" id="KW-0472">Membrane</keyword>
<feature type="compositionally biased region" description="Low complexity" evidence="15">
    <location>
        <begin position="569"/>
        <end position="578"/>
    </location>
</feature>
<evidence type="ECO:0000256" key="11">
    <source>
        <dbReference type="ARBA" id="ARBA00022989"/>
    </source>
</evidence>
<dbReference type="PANTHER" id="PTHR14155">
    <property type="entry name" value="RING FINGER DOMAIN-CONTAINING"/>
    <property type="match status" value="1"/>
</dbReference>
<dbReference type="Gene3D" id="3.30.40.10">
    <property type="entry name" value="Zinc/RING finger domain, C3HC4 (zinc finger)"/>
    <property type="match status" value="1"/>
</dbReference>
<dbReference type="PANTHER" id="PTHR14155:SF627">
    <property type="entry name" value="OS06G0192800 PROTEIN"/>
    <property type="match status" value="1"/>
</dbReference>
<dbReference type="InterPro" id="IPR053238">
    <property type="entry name" value="RING-H2_zinc_finger"/>
</dbReference>